<dbReference type="GO" id="GO:0046782">
    <property type="term" value="P:regulation of viral transcription"/>
    <property type="evidence" value="ECO:0007669"/>
    <property type="project" value="InterPro"/>
</dbReference>
<feature type="region of interest" description="Disordered" evidence="1">
    <location>
        <begin position="1"/>
        <end position="26"/>
    </location>
</feature>
<evidence type="ECO:0000256" key="1">
    <source>
        <dbReference type="SAM" id="MobiDB-lite"/>
    </source>
</evidence>
<evidence type="ECO:0000313" key="2">
    <source>
        <dbReference type="EMBL" id="QHT90437.1"/>
    </source>
</evidence>
<reference evidence="2" key="1">
    <citation type="journal article" date="2020" name="Nature">
        <title>Giant virus diversity and host interactions through global metagenomics.</title>
        <authorList>
            <person name="Schulz F."/>
            <person name="Roux S."/>
            <person name="Paez-Espino D."/>
            <person name="Jungbluth S."/>
            <person name="Walsh D.A."/>
            <person name="Denef V.J."/>
            <person name="McMahon K.D."/>
            <person name="Konstantinidis K.T."/>
            <person name="Eloe-Fadrosh E.A."/>
            <person name="Kyrpides N.C."/>
            <person name="Woyke T."/>
        </authorList>
    </citation>
    <scope>NUCLEOTIDE SEQUENCE</scope>
    <source>
        <strain evidence="2">GVMAG-M-3300023184-68</strain>
    </source>
</reference>
<sequence length="396" mass="46859">MKKRLGPEDTKCHPKPNTSDPKKKAYTANTIDEKHTEMLRQFDTIEQTTIPKLKEEIQQYKLSAKKFANTKKIEEFLDTQDKITHIKRQITILKATKRKYLLENSKYIFNYFEQKKNISEGGGKQNSSLLNQFFKIKSVTDDASSIHNNKYNQSRNMYQNYWKNVNNELININDFIIPSDICEKCNQGEMIPQDEEGILICNNIKCGTFITHIIDNAKPANKEPPNEVSYTAYIRLNHFKEILSQFQAKETTQIPDEVIEAIRARIKKERITDTAQLTYDKMRDILRKLNLNKYFEHIQYINSIFGIKPPIMNEELHETLCVLFIEIQKPWALHCPVNRTNFFNYTYTLYQLCVLLDQTQYLPYIILMKDVDKQREQDQIWKKVCLDLDWEFIPSI</sequence>
<organism evidence="2">
    <name type="scientific">viral metagenome</name>
    <dbReference type="NCBI Taxonomy" id="1070528"/>
    <lineage>
        <taxon>unclassified sequences</taxon>
        <taxon>metagenomes</taxon>
        <taxon>organismal metagenomes</taxon>
    </lineage>
</organism>
<name>A0A6C0IDC9_9ZZZZ</name>
<protein>
    <submittedName>
        <fullName evidence="2">Uncharacterized protein</fullName>
    </submittedName>
</protein>
<feature type="compositionally biased region" description="Basic and acidic residues" evidence="1">
    <location>
        <begin position="1"/>
        <end position="12"/>
    </location>
</feature>
<proteinExistence type="predicted"/>
<accession>A0A6C0IDC9</accession>
<dbReference type="InterPro" id="IPR007031">
    <property type="entry name" value="Poxvirus_VLTF3"/>
</dbReference>
<dbReference type="AlphaFoldDB" id="A0A6C0IDC9"/>
<dbReference type="EMBL" id="MN740154">
    <property type="protein sequence ID" value="QHT90437.1"/>
    <property type="molecule type" value="Genomic_DNA"/>
</dbReference>
<dbReference type="Pfam" id="PF04947">
    <property type="entry name" value="Pox_VLTF3"/>
    <property type="match status" value="1"/>
</dbReference>